<evidence type="ECO:0000256" key="1">
    <source>
        <dbReference type="SAM" id="Phobius"/>
    </source>
</evidence>
<organism evidence="2 3">
    <name type="scientific">Microterricola viridarii</name>
    <dbReference type="NCBI Taxonomy" id="412690"/>
    <lineage>
        <taxon>Bacteria</taxon>
        <taxon>Bacillati</taxon>
        <taxon>Actinomycetota</taxon>
        <taxon>Actinomycetes</taxon>
        <taxon>Micrococcales</taxon>
        <taxon>Microbacteriaceae</taxon>
        <taxon>Microterricola</taxon>
    </lineage>
</organism>
<reference evidence="3" key="1">
    <citation type="submission" date="2016-10" db="EMBL/GenBank/DDBJ databases">
        <authorList>
            <person name="Varghese N."/>
            <person name="Submissions S."/>
        </authorList>
    </citation>
    <scope>NUCLEOTIDE SEQUENCE [LARGE SCALE GENOMIC DNA]</scope>
    <source>
        <strain evidence="3">DSM 21772</strain>
    </source>
</reference>
<dbReference type="Proteomes" id="UP000181956">
    <property type="component" value="Chromosome I"/>
</dbReference>
<dbReference type="RefSeq" id="WP_156786234.1">
    <property type="nucleotide sequence ID" value="NZ_LT629742.1"/>
</dbReference>
<dbReference type="OrthoDB" id="5179260at2"/>
<gene>
    <name evidence="2" type="ORF">SAMN04489834_0819</name>
</gene>
<evidence type="ECO:0000313" key="2">
    <source>
        <dbReference type="EMBL" id="SDS07896.1"/>
    </source>
</evidence>
<evidence type="ECO:0000313" key="3">
    <source>
        <dbReference type="Proteomes" id="UP000181956"/>
    </source>
</evidence>
<dbReference type="EMBL" id="LT629742">
    <property type="protein sequence ID" value="SDS07896.1"/>
    <property type="molecule type" value="Genomic_DNA"/>
</dbReference>
<protein>
    <recommendedName>
        <fullName evidence="4">Polysaccharide chain length determinant N-terminal domain-containing protein</fullName>
    </recommendedName>
</protein>
<dbReference type="STRING" id="412690.SAMN04489834_0819"/>
<keyword evidence="1" id="KW-0472">Membrane</keyword>
<sequence>MTVWRALGILARRWYVVLAVALIAALAGFFALRGAGVYTAQVSVRLLTPAALTSDENSLGVRPEGLAKFAALIEKQFNGNDEIIRFGSPDATLAGAGVRSGVSVRLLNSGSQWNQSFREPLLIVDVVGTSAAGVTSQVDSTVAELTRIISERQDDAGIDPRYSVTTLVSPDPPAVNYINGNRSRALAAIGILGLGIAVLAAIETDRLLLRRSARNLLSAAQKATTRAR</sequence>
<keyword evidence="1" id="KW-1133">Transmembrane helix</keyword>
<accession>A0A1H1P9E0</accession>
<dbReference type="AlphaFoldDB" id="A0A1H1P9E0"/>
<evidence type="ECO:0008006" key="4">
    <source>
        <dbReference type="Google" id="ProtNLM"/>
    </source>
</evidence>
<proteinExistence type="predicted"/>
<keyword evidence="1" id="KW-0812">Transmembrane</keyword>
<keyword evidence="3" id="KW-1185">Reference proteome</keyword>
<feature type="transmembrane region" description="Helical" evidence="1">
    <location>
        <begin position="185"/>
        <end position="202"/>
    </location>
</feature>
<name>A0A1H1P9E0_9MICO</name>